<gene>
    <name evidence="1" type="ORF">Plo01_44160</name>
</gene>
<dbReference type="Proteomes" id="UP000616724">
    <property type="component" value="Unassembled WGS sequence"/>
</dbReference>
<evidence type="ECO:0000313" key="1">
    <source>
        <dbReference type="EMBL" id="GIH77987.1"/>
    </source>
</evidence>
<comment type="caution">
    <text evidence="1">The sequence shown here is derived from an EMBL/GenBank/DDBJ whole genome shotgun (WGS) entry which is preliminary data.</text>
</comment>
<dbReference type="AlphaFoldDB" id="A0A8J3W6N1"/>
<sequence>MRPTFFAYDRRTGRHRALATAPEWAECDLCFEVMNVAVSETDIVWTAGIYRSESGNPGKRHVELWAMPRSGGMMRPVAWLTEHGDLPSGELTVTGDNATWTNESENRTYLVPLRGGRGMSEISPSAGPRPVAADPEVREFSCGVEWCVGEVRPRRNEVTTMLVQRRDGSGRTAVAAASSGRTLIGDRFGLFNQPYVYGGGSVDISSDDLRAHAVVYDRCTGKAARAGAQREAGESPRVRVGATNRQEPILFWPTRDEKHYVVLDLSRIPDRSCEG</sequence>
<dbReference type="RefSeq" id="WP_203892520.1">
    <property type="nucleotide sequence ID" value="NZ_BOOH01000036.1"/>
</dbReference>
<evidence type="ECO:0000313" key="2">
    <source>
        <dbReference type="Proteomes" id="UP000616724"/>
    </source>
</evidence>
<protein>
    <submittedName>
        <fullName evidence="1">Uncharacterized protein</fullName>
    </submittedName>
</protein>
<keyword evidence="2" id="KW-1185">Reference proteome</keyword>
<dbReference type="EMBL" id="BOOH01000036">
    <property type="protein sequence ID" value="GIH77987.1"/>
    <property type="molecule type" value="Genomic_DNA"/>
</dbReference>
<accession>A0A8J3W6N1</accession>
<proteinExistence type="predicted"/>
<reference evidence="1 2" key="1">
    <citation type="submission" date="2021-01" db="EMBL/GenBank/DDBJ databases">
        <title>Whole genome shotgun sequence of Planobispora longispora NBRC 13918.</title>
        <authorList>
            <person name="Komaki H."/>
            <person name="Tamura T."/>
        </authorList>
    </citation>
    <scope>NUCLEOTIDE SEQUENCE [LARGE SCALE GENOMIC DNA]</scope>
    <source>
        <strain evidence="1 2">NBRC 13918</strain>
    </source>
</reference>
<organism evidence="1 2">
    <name type="scientific">Planobispora longispora</name>
    <dbReference type="NCBI Taxonomy" id="28887"/>
    <lineage>
        <taxon>Bacteria</taxon>
        <taxon>Bacillati</taxon>
        <taxon>Actinomycetota</taxon>
        <taxon>Actinomycetes</taxon>
        <taxon>Streptosporangiales</taxon>
        <taxon>Streptosporangiaceae</taxon>
        <taxon>Planobispora</taxon>
    </lineage>
</organism>
<name>A0A8J3W6N1_9ACTN</name>